<dbReference type="PANTHER" id="PTHR22588">
    <property type="entry name" value="VWFA DOMAIN-CONTAINING PROTEIN"/>
    <property type="match status" value="1"/>
</dbReference>
<evidence type="ECO:0000259" key="2">
    <source>
        <dbReference type="PROSITE" id="PS50234"/>
    </source>
</evidence>
<dbReference type="Pfam" id="PF13519">
    <property type="entry name" value="VWA_2"/>
    <property type="match status" value="2"/>
</dbReference>
<dbReference type="eggNOG" id="COG2304">
    <property type="taxonomic scope" value="Bacteria"/>
</dbReference>
<evidence type="ECO:0000313" key="4">
    <source>
        <dbReference type="Proteomes" id="UP000008220"/>
    </source>
</evidence>
<dbReference type="KEGG" id="cno:NT01CX_1604"/>
<dbReference type="CDD" id="cd00198">
    <property type="entry name" value="vWFA"/>
    <property type="match status" value="2"/>
</dbReference>
<organism evidence="3 4">
    <name type="scientific">Clostridium novyi (strain NT)</name>
    <dbReference type="NCBI Taxonomy" id="386415"/>
    <lineage>
        <taxon>Bacteria</taxon>
        <taxon>Bacillati</taxon>
        <taxon>Bacillota</taxon>
        <taxon>Clostridia</taxon>
        <taxon>Eubacteriales</taxon>
        <taxon>Clostridiaceae</taxon>
        <taxon>Clostridium</taxon>
    </lineage>
</organism>
<dbReference type="InterPro" id="IPR036465">
    <property type="entry name" value="vWFA_dom_sf"/>
</dbReference>
<dbReference type="STRING" id="386415.NT01CX_1604"/>
<dbReference type="InterPro" id="IPR002035">
    <property type="entry name" value="VWF_A"/>
</dbReference>
<protein>
    <recommendedName>
        <fullName evidence="2">VWFA domain-containing protein</fullName>
    </recommendedName>
</protein>
<evidence type="ECO:0000256" key="1">
    <source>
        <dbReference type="SAM" id="SignalP"/>
    </source>
</evidence>
<feature type="chain" id="PRO_5002628665" description="VWFA domain-containing protein" evidence="1">
    <location>
        <begin position="34"/>
        <end position="1252"/>
    </location>
</feature>
<sequence length="1252" mass="143566">MYMEKSRNFKRFFTLLLSTIFTITQLITVPVFAATGNDQNQNKLLEVTQDFTPKSKDNIYKLGESFDINYKIKPKDINKKEYDYWYKSKDKKKEIVLVMDTSTSMKCLVEPESYDIDNCVPTKEGHIVYIKDKSYLVNTTFLRGSRHKLFYITMGTTNYYIQGNKCYRQSSYNEKNRLKHAQESAIKFVKKFENDKNISIGLVSFDTRAIEQKELTSSLSEVKSSINNLKVAYNGATNIEAGLKSAQKILKKGNEDADKYVILMSDGFPTAFDYAGEKFEENFNEHEVQDNTFINFGYNDYRGYAMKHSINQADSLKKVGINSFIIGFSDGANSEKLNKIAKAAGGEYEEARNTDALNGAYNKIETKVKAPLIKNLQLEFNVQQGLAIEEFKNSITNETIQFMKKDNNAYYINLENMVYDSDKDNSNIYSCKNKDLNIKVKFRTLKEGKYSITSFINRQENNSKENLYTNSQDIIIIKDSLLELNQNICDKKDKGYNVGDEIKINYNIKLKPTEYLNETNNDNKKEEVNKKRKKRIVLAIDTSGSMDSKEASLSESQQQDDKCKGKLMYYFDIKTFKYKVFLYNDKTKGLWNRIFGDGFISQVMGKPLNFYFNTMIATPGYLQKINGRVFHLIKLCKGIFVPKILRGKFIDRTIDTLIDINENLISAPLNAFQKLMELLQHIFFGEDPIEISSVQLASGNFTINGKKYYVKDNKVYEFNEQDRSRIDSVKKVANDFVDKFKDDENTEIAIVRYSSKADVVLDNSNKVFLSSKDNETIKKRINSLKADVATNIGDGIRKSYSILDKCDKDSEKYMILMTDGVPTAYTCYANTIKTLNNCKYGEEELDLGYCPEGYIECYNRKYYYSEVKGDFKLENDNRDEGYVIKFGDEYDKNALEYAKQAMQKSKSKNINNVIVGFSDGIDTKKLKEIAGDNAQYKEAKDLGELSKQYDEIQKDINTIKAPCVSNLEFNLKLPKGLELVDDFSNNSNFKLQKSADNSSTIIGKINDVKYIKSQDGKTYIPERDNINFDIKVKIKENKDYVLGENNNKATLSYKDLYGVEYTEGFTPTINITMSKLDIEVDKFGILKSISDKDKENLDKDNDFIKNYIQDTDIKIMNNFMYQVGIVIKPCNKSDENDEGNIKEDIKIKNSFSTNNNVNIKLINENSPNGVFLYELNGNDLERISNDKISVNKGEITIKGGTLKKGQQYIVTQGILFKNIESNTVLKDDIEINGDKTSKQITINKTDNLPNLD</sequence>
<feature type="domain" description="VWFA" evidence="2">
    <location>
        <begin position="126"/>
        <end position="364"/>
    </location>
</feature>
<gene>
    <name evidence="3" type="ordered locus">NT01CX_1604</name>
</gene>
<dbReference type="HOGENOM" id="CLU_283802_0_0_9"/>
<dbReference type="EMBL" id="CP000382">
    <property type="protein sequence ID" value="ABK61184.1"/>
    <property type="molecule type" value="Genomic_DNA"/>
</dbReference>
<feature type="domain" description="VWFA" evidence="2">
    <location>
        <begin position="706"/>
        <end position="952"/>
    </location>
</feature>
<dbReference type="Gene3D" id="3.40.50.410">
    <property type="entry name" value="von Willebrand factor, type A domain"/>
    <property type="match status" value="2"/>
</dbReference>
<keyword evidence="1" id="KW-0732">Signal</keyword>
<keyword evidence="4" id="KW-1185">Reference proteome</keyword>
<dbReference type="SUPFAM" id="SSF53300">
    <property type="entry name" value="vWA-like"/>
    <property type="match status" value="2"/>
</dbReference>
<proteinExistence type="predicted"/>
<name>A0PZ83_CLONN</name>
<dbReference type="PANTHER" id="PTHR22588:SF19">
    <property type="entry name" value="VWFA DOMAIN-CONTAINING PROTEIN"/>
    <property type="match status" value="1"/>
</dbReference>
<evidence type="ECO:0000313" key="3">
    <source>
        <dbReference type="EMBL" id="ABK61184.1"/>
    </source>
</evidence>
<accession>A0PZ83</accession>
<reference evidence="3 4" key="1">
    <citation type="journal article" date="2006" name="Nat. Biotechnol.">
        <title>The genome and transcriptomes of the anti-tumor agent Clostridium novyi-NT.</title>
        <authorList>
            <person name="Bettegowda C."/>
            <person name="Huang X."/>
            <person name="Lin J."/>
            <person name="Cheong I."/>
            <person name="Kohli M."/>
            <person name="Szabo S.A."/>
            <person name="Zhang X."/>
            <person name="Diaz L.A. Jr."/>
            <person name="Velculescu V.E."/>
            <person name="Parmigiani G."/>
            <person name="Kinzler K.W."/>
            <person name="Vogelstein B."/>
            <person name="Zhou S."/>
        </authorList>
    </citation>
    <scope>NUCLEOTIDE SEQUENCE [LARGE SCALE GENOMIC DNA]</scope>
    <source>
        <strain evidence="3 4">NT</strain>
    </source>
</reference>
<dbReference type="AlphaFoldDB" id="A0PZ83"/>
<feature type="signal peptide" evidence="1">
    <location>
        <begin position="1"/>
        <end position="33"/>
    </location>
</feature>
<dbReference type="PROSITE" id="PS50234">
    <property type="entry name" value="VWFA"/>
    <property type="match status" value="2"/>
</dbReference>
<dbReference type="InterPro" id="IPR052229">
    <property type="entry name" value="Collagen-VI/PIF"/>
</dbReference>
<dbReference type="SMART" id="SM00327">
    <property type="entry name" value="VWA"/>
    <property type="match status" value="2"/>
</dbReference>
<dbReference type="PATRIC" id="fig|386415.7.peg.711"/>
<dbReference type="Proteomes" id="UP000008220">
    <property type="component" value="Chromosome"/>
</dbReference>